<keyword evidence="5 10" id="KW-0732">Signal</keyword>
<keyword evidence="4 9" id="KW-0812">Transmembrane</keyword>
<comment type="caution">
    <text evidence="11">The sequence shown here is derived from an EMBL/GenBank/DDBJ whole genome shotgun (WGS) entry which is preliminary data.</text>
</comment>
<feature type="transmembrane region" description="Helical" evidence="9">
    <location>
        <begin position="209"/>
        <end position="227"/>
    </location>
</feature>
<proteinExistence type="inferred from homology"/>
<dbReference type="InterPro" id="IPR036249">
    <property type="entry name" value="Thioredoxin-like_sf"/>
</dbReference>
<feature type="chain" id="PRO_5040898955" evidence="10">
    <location>
        <begin position="18"/>
        <end position="325"/>
    </location>
</feature>
<keyword evidence="6" id="KW-0256">Endoplasmic reticulum</keyword>
<evidence type="ECO:0000256" key="10">
    <source>
        <dbReference type="SAM" id="SignalP"/>
    </source>
</evidence>
<feature type="transmembrane region" description="Helical" evidence="9">
    <location>
        <begin position="259"/>
        <end position="277"/>
    </location>
</feature>
<accession>A0A9W8IGJ5</accession>
<evidence type="ECO:0000256" key="9">
    <source>
        <dbReference type="SAM" id="Phobius"/>
    </source>
</evidence>
<dbReference type="AlphaFoldDB" id="A0A9W8IGJ5"/>
<dbReference type="EMBL" id="JANBUW010000041">
    <property type="protein sequence ID" value="KAJ2850179.1"/>
    <property type="molecule type" value="Genomic_DNA"/>
</dbReference>
<keyword evidence="8 9" id="KW-0472">Membrane</keyword>
<evidence type="ECO:0000256" key="8">
    <source>
        <dbReference type="ARBA" id="ARBA00023136"/>
    </source>
</evidence>
<evidence type="ECO:0000256" key="5">
    <source>
        <dbReference type="ARBA" id="ARBA00022729"/>
    </source>
</evidence>
<name>A0A9W8IGJ5_9FUNG</name>
<evidence type="ECO:0000313" key="12">
    <source>
        <dbReference type="Proteomes" id="UP001139887"/>
    </source>
</evidence>
<keyword evidence="11" id="KW-0808">Transferase</keyword>
<keyword evidence="7 9" id="KW-1133">Transmembrane helix</keyword>
<protein>
    <submittedName>
        <fullName evidence="11">Oligosaccharyl transferase subunit ost3/OST6</fullName>
    </submittedName>
</protein>
<dbReference type="SUPFAM" id="SSF52833">
    <property type="entry name" value="Thioredoxin-like"/>
    <property type="match status" value="1"/>
</dbReference>
<evidence type="ECO:0000256" key="2">
    <source>
        <dbReference type="ARBA" id="ARBA00004477"/>
    </source>
</evidence>
<evidence type="ECO:0000256" key="4">
    <source>
        <dbReference type="ARBA" id="ARBA00022692"/>
    </source>
</evidence>
<feature type="transmembrane region" description="Helical" evidence="9">
    <location>
        <begin position="289"/>
        <end position="307"/>
    </location>
</feature>
<dbReference type="GO" id="GO:0018279">
    <property type="term" value="P:protein N-linked glycosylation via asparagine"/>
    <property type="evidence" value="ECO:0007669"/>
    <property type="project" value="TreeGrafter"/>
</dbReference>
<gene>
    <name evidence="11" type="primary">OST3</name>
    <name evidence="11" type="ORF">IWW36_002087</name>
</gene>
<dbReference type="Gene3D" id="3.40.30.10">
    <property type="entry name" value="Glutaredoxin"/>
    <property type="match status" value="1"/>
</dbReference>
<evidence type="ECO:0000256" key="7">
    <source>
        <dbReference type="ARBA" id="ARBA00022989"/>
    </source>
</evidence>
<keyword evidence="12" id="KW-1185">Reference proteome</keyword>
<feature type="transmembrane region" description="Helical" evidence="9">
    <location>
        <begin position="176"/>
        <end position="197"/>
    </location>
</feature>
<evidence type="ECO:0000313" key="11">
    <source>
        <dbReference type="EMBL" id="KAJ2850179.1"/>
    </source>
</evidence>
<comment type="subcellular location">
    <subcellularLocation>
        <location evidence="2">Endoplasmic reticulum membrane</location>
        <topology evidence="2">Multi-pass membrane protein</topology>
    </subcellularLocation>
</comment>
<dbReference type="InterPro" id="IPR021149">
    <property type="entry name" value="OligosaccharylTrfase_OST3/OST6"/>
</dbReference>
<dbReference type="GO" id="GO:0016740">
    <property type="term" value="F:transferase activity"/>
    <property type="evidence" value="ECO:0007669"/>
    <property type="project" value="UniProtKB-KW"/>
</dbReference>
<dbReference type="PANTHER" id="PTHR12692:SF0">
    <property type="entry name" value="GH11935P"/>
    <property type="match status" value="1"/>
</dbReference>
<sequence>MRLLAMMGLALASMCTAQSFGQLQQLSSRDPDGIASLKLDQFMEHVVPEDKDYAVVVQLTALAPEYKCDTCQVVDRSLRAVSRGWQKQQGSAERQIAFATLDVEDGEELFRKMGIDKIPRMMIFPPGRGPHAMSNPSPREMKLNARNSSPAGMASRLSELFHTEIRAHEPISFAAIAKYILGTVAACSGLFAVAKAVRRFSLRKLGRNVWAVCTITFVLVMTSGLMWNRINTPPFIGQTRAGEVVLFAPTNNQQFGVETQIVAAAYAVCALCVVLLVRHTLQVPGSDQRTLVTLLVLASLILTYSYINSVFRLKMPGYPFRLLLP</sequence>
<dbReference type="GO" id="GO:0008250">
    <property type="term" value="C:oligosaccharyltransferase complex"/>
    <property type="evidence" value="ECO:0007669"/>
    <property type="project" value="TreeGrafter"/>
</dbReference>
<evidence type="ECO:0000256" key="6">
    <source>
        <dbReference type="ARBA" id="ARBA00022824"/>
    </source>
</evidence>
<comment type="similarity">
    <text evidence="3">Belongs to the OST3/OST6 family.</text>
</comment>
<dbReference type="Proteomes" id="UP001139887">
    <property type="component" value="Unassembled WGS sequence"/>
</dbReference>
<dbReference type="OrthoDB" id="67566at2759"/>
<comment type="function">
    <text evidence="1">Subunit of the oligosaccharyl transferase (OST) complex that catalyzes the initial transfer of a defined glycan (Glc(3)Man(9)GlcNAc(2) in eukaryotes) from the lipid carrier dolichol-pyrophosphate to an asparagine residue within an Asn-X-Ser/Thr consensus motif in nascent polypeptide chains, the first step in protein N-glycosylation. N-glycosylation occurs cotranslationally and the complex associates with the Sec61 complex at the channel-forming translocon complex that mediates protein translocation across the endoplasmic reticulum (ER). All subunits are required for a maximal enzyme activity.</text>
</comment>
<dbReference type="Pfam" id="PF04756">
    <property type="entry name" value="OST3_OST6"/>
    <property type="match status" value="1"/>
</dbReference>
<reference evidence="11" key="1">
    <citation type="submission" date="2022-07" db="EMBL/GenBank/DDBJ databases">
        <title>Phylogenomic reconstructions and comparative analyses of Kickxellomycotina fungi.</title>
        <authorList>
            <person name="Reynolds N.K."/>
            <person name="Stajich J.E."/>
            <person name="Barry K."/>
            <person name="Grigoriev I.V."/>
            <person name="Crous P."/>
            <person name="Smith M.E."/>
        </authorList>
    </citation>
    <scope>NUCLEOTIDE SEQUENCE</scope>
    <source>
        <strain evidence="11">NRRL 1566</strain>
    </source>
</reference>
<evidence type="ECO:0000256" key="1">
    <source>
        <dbReference type="ARBA" id="ARBA00002791"/>
    </source>
</evidence>
<evidence type="ECO:0000256" key="3">
    <source>
        <dbReference type="ARBA" id="ARBA00009561"/>
    </source>
</evidence>
<feature type="signal peptide" evidence="10">
    <location>
        <begin position="1"/>
        <end position="17"/>
    </location>
</feature>
<organism evidence="11 12">
    <name type="scientific">Coemansia brasiliensis</name>
    <dbReference type="NCBI Taxonomy" id="2650707"/>
    <lineage>
        <taxon>Eukaryota</taxon>
        <taxon>Fungi</taxon>
        <taxon>Fungi incertae sedis</taxon>
        <taxon>Zoopagomycota</taxon>
        <taxon>Kickxellomycotina</taxon>
        <taxon>Kickxellomycetes</taxon>
        <taxon>Kickxellales</taxon>
        <taxon>Kickxellaceae</taxon>
        <taxon>Coemansia</taxon>
    </lineage>
</organism>
<dbReference type="PANTHER" id="PTHR12692">
    <property type="entry name" value="DOLICHYL-DIPHOSPHOOLIGOSACCHARIDE--PROTEIN GLYCOSYLTRANSFERASE-RELATED"/>
    <property type="match status" value="1"/>
</dbReference>